<feature type="compositionally biased region" description="Basic and acidic residues" evidence="5">
    <location>
        <begin position="725"/>
        <end position="734"/>
    </location>
</feature>
<feature type="compositionally biased region" description="Polar residues" evidence="5">
    <location>
        <begin position="62"/>
        <end position="73"/>
    </location>
</feature>
<evidence type="ECO:0000256" key="2">
    <source>
        <dbReference type="ARBA" id="ARBA00022692"/>
    </source>
</evidence>
<feature type="transmembrane region" description="Helical" evidence="6">
    <location>
        <begin position="960"/>
        <end position="978"/>
    </location>
</feature>
<keyword evidence="8" id="KW-0687">Ribonucleoprotein</keyword>
<feature type="transmembrane region" description="Helical" evidence="6">
    <location>
        <begin position="316"/>
        <end position="335"/>
    </location>
</feature>
<feature type="region of interest" description="Disordered" evidence="5">
    <location>
        <begin position="493"/>
        <end position="551"/>
    </location>
</feature>
<dbReference type="GO" id="GO:0005840">
    <property type="term" value="C:ribosome"/>
    <property type="evidence" value="ECO:0007669"/>
    <property type="project" value="UniProtKB-KW"/>
</dbReference>
<keyword evidence="9" id="KW-1185">Reference proteome</keyword>
<dbReference type="InterPro" id="IPR052430">
    <property type="entry name" value="IVT-Associated"/>
</dbReference>
<evidence type="ECO:0000256" key="5">
    <source>
        <dbReference type="SAM" id="MobiDB-lite"/>
    </source>
</evidence>
<dbReference type="PANTHER" id="PTHR47804">
    <property type="entry name" value="60S RIBOSOMAL PROTEIN L19"/>
    <property type="match status" value="1"/>
</dbReference>
<keyword evidence="3 6" id="KW-1133">Transmembrane helix</keyword>
<gene>
    <name evidence="8" type="ORF">SPI_04701</name>
</gene>
<dbReference type="OrthoDB" id="68611at2759"/>
<keyword evidence="8" id="KW-0689">Ribosomal protein</keyword>
<evidence type="ECO:0000256" key="4">
    <source>
        <dbReference type="ARBA" id="ARBA00023136"/>
    </source>
</evidence>
<organism evidence="8 9">
    <name type="scientific">Niveomyces insectorum RCEF 264</name>
    <dbReference type="NCBI Taxonomy" id="1081102"/>
    <lineage>
        <taxon>Eukaryota</taxon>
        <taxon>Fungi</taxon>
        <taxon>Dikarya</taxon>
        <taxon>Ascomycota</taxon>
        <taxon>Pezizomycotina</taxon>
        <taxon>Sordariomycetes</taxon>
        <taxon>Hypocreomycetidae</taxon>
        <taxon>Hypocreales</taxon>
        <taxon>Cordycipitaceae</taxon>
        <taxon>Niveomyces</taxon>
    </lineage>
</organism>
<dbReference type="Pfam" id="PF13515">
    <property type="entry name" value="FUSC_2"/>
    <property type="match status" value="1"/>
</dbReference>
<keyword evidence="4 6" id="KW-0472">Membrane</keyword>
<feature type="transmembrane region" description="Helical" evidence="6">
    <location>
        <begin position="190"/>
        <end position="213"/>
    </location>
</feature>
<dbReference type="Proteomes" id="UP000076874">
    <property type="component" value="Unassembled WGS sequence"/>
</dbReference>
<protein>
    <submittedName>
        <fullName evidence="8">60S ribosomal protein l19</fullName>
    </submittedName>
</protein>
<feature type="region of interest" description="Disordered" evidence="5">
    <location>
        <begin position="1171"/>
        <end position="1200"/>
    </location>
</feature>
<feature type="region of interest" description="Disordered" evidence="5">
    <location>
        <begin position="725"/>
        <end position="749"/>
    </location>
</feature>
<evidence type="ECO:0000256" key="6">
    <source>
        <dbReference type="SAM" id="Phobius"/>
    </source>
</evidence>
<comment type="subcellular location">
    <subcellularLocation>
        <location evidence="1">Membrane</location>
        <topology evidence="1">Multi-pass membrane protein</topology>
    </subcellularLocation>
</comment>
<feature type="compositionally biased region" description="Low complexity" evidence="5">
    <location>
        <begin position="538"/>
        <end position="550"/>
    </location>
</feature>
<evidence type="ECO:0000313" key="9">
    <source>
        <dbReference type="Proteomes" id="UP000076874"/>
    </source>
</evidence>
<name>A0A167URV4_9HYPO</name>
<dbReference type="EMBL" id="AZHD01000007">
    <property type="protein sequence ID" value="OAA61842.1"/>
    <property type="molecule type" value="Genomic_DNA"/>
</dbReference>
<feature type="transmembrane region" description="Helical" evidence="6">
    <location>
        <begin position="840"/>
        <end position="864"/>
    </location>
</feature>
<dbReference type="STRING" id="1081102.A0A167URV4"/>
<dbReference type="AlphaFoldDB" id="A0A167URV4"/>
<feature type="compositionally biased region" description="Basic and acidic residues" evidence="5">
    <location>
        <begin position="77"/>
        <end position="92"/>
    </location>
</feature>
<comment type="caution">
    <text evidence="8">The sequence shown here is derived from an EMBL/GenBank/DDBJ whole genome shotgun (WGS) entry which is preliminary data.</text>
</comment>
<feature type="transmembrane region" description="Helical" evidence="6">
    <location>
        <begin position="809"/>
        <end position="828"/>
    </location>
</feature>
<feature type="region of interest" description="Disordered" evidence="5">
    <location>
        <begin position="1"/>
        <end position="98"/>
    </location>
</feature>
<accession>A0A167URV4</accession>
<feature type="compositionally biased region" description="Polar residues" evidence="5">
    <location>
        <begin position="1182"/>
        <end position="1198"/>
    </location>
</feature>
<keyword evidence="2 6" id="KW-0812">Transmembrane</keyword>
<sequence length="1250" mass="134891">MSDSNAAGPAGSNGQWPPRRPSKRSKLRNGTFIIPSTGERSRRQFTLRTNGHAPASGFPLSSGDNMTSPSSSAARGGPHDGAHDGRSGRRNDDNDDPSSYFTAAGFSARIEAAGRAVTDGFARFRAWADSPNGHGVIKCTVAYTLAGLWTFWPPLSDLLGHHRDGKHLVATITVYFHPARSAGSMLEASAIGVVAVVYATVMSVLSMAASVLLGSVLGWVTFAYVVVLVLFIGCDFGFIGWVKQRLNHPSVNVGCTLASLAVITVVTKETHTYSSVFSNAKIVQMLQTLVFAITTTATVSLLLWRVSARALLRTSFARASVALGDMLAMITHGFLSGAEDELTGSAEYTTAAADWAQAYAQMTKNLKEAKYEHYAVGHASLYRLEKAVYKSMETLAQSIGGLRSAANTQFELLRESSAAATAALPNQPSSPLFSPMIPSSAVPVAATASSSSLPSSSSSGPASGASAARPLLYRASSSFQRSGRLAVLSAIDEASDESSEDRPATPLVLHHDDGHGFGYADDARFTASPPSLAPSGPPASHASRRNSNSSTVTLRTSSEIFELFIGMLGPSMKSLAFTLASVLRDAPFGNPSNNGNNGNDDDGDAVHVNAHYRQSLTDALALFNTARADALEALYKTIELGRPRSEKIKADFEEVAAACGHFSFSLQAFGEEMSKYLDVLDDLTLVQDHNRRSWRWLLFWKTPQTRFPSVLPYDVADDLPREYRGSQDGVRDSVGDDAGAAAASTAGDTEPLVRPIRKSQLPRGIPEHMVQRRDTFSWQAAPQANALVRRLAQALLRFVRVLARDDIRFGIKVGIGAVLWAMLAFISQTRGTYMHWRGEWGLLSFMIVCSMTVGASNTTAWARFLATLVGSTCAVINWHISQGHAVPLMLLGGLVASCSFYVMIVRGKPPLGRTTLLAYNVITLYAYSLSQRIVDDDDNDDDQDEGGLHPLIFEIAKHRFVAVTAGILWGLIVCRVVWPVSARRRFKEGLAVLYLQMGLIWRRGPLAILLRSSSSDASARNYLKSGEQAALQRYAARLETLRQGAAAEFELRGPFPAAAAGRILAATTRVLDGFYAMSLLTQRRGTGNTGARLTPGERALLYYTAPERAMLCDRICHVFQVLASSYMLEYPLTDALPGVTVVRDRLLAKVFQFRKEHALSVKAATAAVETGDNAAGKGTEGNIDNENPPQSPRASPSTAAIPPAHVEERDYALLYAYALITGQVAEELKVIEKEFERLFGVLNGEAMLLE</sequence>
<evidence type="ECO:0000256" key="3">
    <source>
        <dbReference type="ARBA" id="ARBA00022989"/>
    </source>
</evidence>
<proteinExistence type="predicted"/>
<feature type="domain" description="Integral membrane bound transporter" evidence="7">
    <location>
        <begin position="825"/>
        <end position="973"/>
    </location>
</feature>
<feature type="transmembrane region" description="Helical" evidence="6">
    <location>
        <begin position="884"/>
        <end position="904"/>
    </location>
</feature>
<reference evidence="8 9" key="1">
    <citation type="journal article" date="2016" name="Genome Biol. Evol.">
        <title>Divergent and convergent evolution of fungal pathogenicity.</title>
        <authorList>
            <person name="Shang Y."/>
            <person name="Xiao G."/>
            <person name="Zheng P."/>
            <person name="Cen K."/>
            <person name="Zhan S."/>
            <person name="Wang C."/>
        </authorList>
    </citation>
    <scope>NUCLEOTIDE SEQUENCE [LARGE SCALE GENOMIC DNA]</scope>
    <source>
        <strain evidence="8 9">RCEF 264</strain>
    </source>
</reference>
<dbReference type="GO" id="GO:0016020">
    <property type="term" value="C:membrane"/>
    <property type="evidence" value="ECO:0007669"/>
    <property type="project" value="UniProtKB-SubCell"/>
</dbReference>
<feature type="transmembrane region" description="Helical" evidence="6">
    <location>
        <begin position="249"/>
        <end position="266"/>
    </location>
</feature>
<feature type="transmembrane region" description="Helical" evidence="6">
    <location>
        <begin position="286"/>
        <end position="304"/>
    </location>
</feature>
<evidence type="ECO:0000313" key="8">
    <source>
        <dbReference type="EMBL" id="OAA61842.1"/>
    </source>
</evidence>
<dbReference type="InterPro" id="IPR049453">
    <property type="entry name" value="Memb_transporter_dom"/>
</dbReference>
<dbReference type="PANTHER" id="PTHR47804:SF1">
    <property type="entry name" value="DUF2421 DOMAIN-CONTAINING PROTEIN"/>
    <property type="match status" value="1"/>
</dbReference>
<evidence type="ECO:0000259" key="7">
    <source>
        <dbReference type="Pfam" id="PF13515"/>
    </source>
</evidence>
<feature type="transmembrane region" description="Helical" evidence="6">
    <location>
        <begin position="219"/>
        <end position="242"/>
    </location>
</feature>
<feature type="compositionally biased region" description="Low complexity" evidence="5">
    <location>
        <begin position="736"/>
        <end position="749"/>
    </location>
</feature>
<evidence type="ECO:0000256" key="1">
    <source>
        <dbReference type="ARBA" id="ARBA00004141"/>
    </source>
</evidence>